<dbReference type="AlphaFoldDB" id="A0A4U0XNJ4"/>
<dbReference type="EMBL" id="NAJQ01000125">
    <property type="protein sequence ID" value="TKA77927.1"/>
    <property type="molecule type" value="Genomic_DNA"/>
</dbReference>
<name>A0A4U0XNJ4_9PEZI</name>
<comment type="caution">
    <text evidence="1">The sequence shown here is derived from an EMBL/GenBank/DDBJ whole genome shotgun (WGS) entry which is preliminary data.</text>
</comment>
<accession>A0A4U0XNJ4</accession>
<reference evidence="1 2" key="1">
    <citation type="submission" date="2017-03" db="EMBL/GenBank/DDBJ databases">
        <title>Genomes of endolithic fungi from Antarctica.</title>
        <authorList>
            <person name="Coleine C."/>
            <person name="Masonjones S."/>
            <person name="Stajich J.E."/>
        </authorList>
    </citation>
    <scope>NUCLEOTIDE SEQUENCE [LARGE SCALE GENOMIC DNA]</scope>
    <source>
        <strain evidence="1 2">CCFEE 5184</strain>
    </source>
</reference>
<evidence type="ECO:0000313" key="2">
    <source>
        <dbReference type="Proteomes" id="UP000309340"/>
    </source>
</evidence>
<gene>
    <name evidence="1" type="ORF">B0A55_03713</name>
</gene>
<protein>
    <recommendedName>
        <fullName evidence="3">F-box domain-containing protein</fullName>
    </recommendedName>
</protein>
<sequence length="231" mass="25869">MAATQQTSRLLTTLPAEIRNEIWDLAFSGTGREVDLLHQACPPSSALLLSCPQIYAEAKSFWPNRRREYWESTSFFIKHDPTVTPNETTTIPAGKDLNHIRKINFRVLARILFSSSDPNSRPIFRMLNPMTLASPPTSDIDTPLVFKRRGDCQWHCADAHGLVPSSDPTFHMLGAFALYICTLQGGAFLSSQTSGWMPWFGSFLPLMEAEIRALLGMQPLDEDDRVASARV</sequence>
<proteinExistence type="predicted"/>
<organism evidence="1 2">
    <name type="scientific">Friedmanniomyces simplex</name>
    <dbReference type="NCBI Taxonomy" id="329884"/>
    <lineage>
        <taxon>Eukaryota</taxon>
        <taxon>Fungi</taxon>
        <taxon>Dikarya</taxon>
        <taxon>Ascomycota</taxon>
        <taxon>Pezizomycotina</taxon>
        <taxon>Dothideomycetes</taxon>
        <taxon>Dothideomycetidae</taxon>
        <taxon>Mycosphaerellales</taxon>
        <taxon>Teratosphaeriaceae</taxon>
        <taxon>Friedmanniomyces</taxon>
    </lineage>
</organism>
<evidence type="ECO:0000313" key="1">
    <source>
        <dbReference type="EMBL" id="TKA77927.1"/>
    </source>
</evidence>
<evidence type="ECO:0008006" key="3">
    <source>
        <dbReference type="Google" id="ProtNLM"/>
    </source>
</evidence>
<keyword evidence="2" id="KW-1185">Reference proteome</keyword>
<dbReference type="OrthoDB" id="5413827at2759"/>
<dbReference type="Proteomes" id="UP000309340">
    <property type="component" value="Unassembled WGS sequence"/>
</dbReference>